<name>A0AAE0A343_9ROSI</name>
<gene>
    <name evidence="2" type="ORF">Dsin_022787</name>
</gene>
<feature type="region of interest" description="Disordered" evidence="1">
    <location>
        <begin position="67"/>
        <end position="113"/>
    </location>
</feature>
<feature type="compositionally biased region" description="Polar residues" evidence="1">
    <location>
        <begin position="87"/>
        <end position="101"/>
    </location>
</feature>
<evidence type="ECO:0000256" key="1">
    <source>
        <dbReference type="SAM" id="MobiDB-lite"/>
    </source>
</evidence>
<dbReference type="Proteomes" id="UP001281410">
    <property type="component" value="Unassembled WGS sequence"/>
</dbReference>
<reference evidence="2" key="1">
    <citation type="journal article" date="2023" name="Plant J.">
        <title>Genome sequences and population genomics provide insights into the demographic history, inbreeding, and mutation load of two 'living fossil' tree species of Dipteronia.</title>
        <authorList>
            <person name="Feng Y."/>
            <person name="Comes H.P."/>
            <person name="Chen J."/>
            <person name="Zhu S."/>
            <person name="Lu R."/>
            <person name="Zhang X."/>
            <person name="Li P."/>
            <person name="Qiu J."/>
            <person name="Olsen K.M."/>
            <person name="Qiu Y."/>
        </authorList>
    </citation>
    <scope>NUCLEOTIDE SEQUENCE</scope>
    <source>
        <strain evidence="2">NBL</strain>
    </source>
</reference>
<comment type="caution">
    <text evidence="2">The sequence shown here is derived from an EMBL/GenBank/DDBJ whole genome shotgun (WGS) entry which is preliminary data.</text>
</comment>
<protein>
    <submittedName>
        <fullName evidence="2">Uncharacterized protein</fullName>
    </submittedName>
</protein>
<dbReference type="AlphaFoldDB" id="A0AAE0A343"/>
<evidence type="ECO:0000313" key="2">
    <source>
        <dbReference type="EMBL" id="KAK3199372.1"/>
    </source>
</evidence>
<proteinExistence type="predicted"/>
<keyword evidence="3" id="KW-1185">Reference proteome</keyword>
<feature type="compositionally biased region" description="Acidic residues" evidence="1">
    <location>
        <begin position="104"/>
        <end position="113"/>
    </location>
</feature>
<accession>A0AAE0A343</accession>
<evidence type="ECO:0000313" key="3">
    <source>
        <dbReference type="Proteomes" id="UP001281410"/>
    </source>
</evidence>
<organism evidence="2 3">
    <name type="scientific">Dipteronia sinensis</name>
    <dbReference type="NCBI Taxonomy" id="43782"/>
    <lineage>
        <taxon>Eukaryota</taxon>
        <taxon>Viridiplantae</taxon>
        <taxon>Streptophyta</taxon>
        <taxon>Embryophyta</taxon>
        <taxon>Tracheophyta</taxon>
        <taxon>Spermatophyta</taxon>
        <taxon>Magnoliopsida</taxon>
        <taxon>eudicotyledons</taxon>
        <taxon>Gunneridae</taxon>
        <taxon>Pentapetalae</taxon>
        <taxon>rosids</taxon>
        <taxon>malvids</taxon>
        <taxon>Sapindales</taxon>
        <taxon>Sapindaceae</taxon>
        <taxon>Hippocastanoideae</taxon>
        <taxon>Acereae</taxon>
        <taxon>Dipteronia</taxon>
    </lineage>
</organism>
<dbReference type="EMBL" id="JANJYJ010000007">
    <property type="protein sequence ID" value="KAK3199372.1"/>
    <property type="molecule type" value="Genomic_DNA"/>
</dbReference>
<sequence>MDFCVLSLSGKWVLDLWWADLFSGDGSGGGGAGGGGSVQVAEETSDVYRSTLAAMKAIRGLQKASSTYNPLSFSSSQDDDSGGVVTAENSDSNSSTASQNGWGDDQDDVSNFD</sequence>